<dbReference type="EMBL" id="MBTF01000001">
    <property type="protein sequence ID" value="OOQ61532.1"/>
    <property type="molecule type" value="Genomic_DNA"/>
</dbReference>
<dbReference type="RefSeq" id="WP_078345700.1">
    <property type="nucleotide sequence ID" value="NZ_MBTF01000001.1"/>
</dbReference>
<dbReference type="InterPro" id="IPR002763">
    <property type="entry name" value="DUF72"/>
</dbReference>
<sequence length="244" mass="28331">MNFFGGTSGLQIPIPKREFPAIHQDRSRLGYYALLENSLEVNSSFYKLPRSKTIAKWVDEVPPHFRFTFKLWKEITHEKSLLFSSSALEDFMNALAPVESRKGTLLLQFPPSLHYPAFSQLRELLTLLSNYTWPVAVEFRHSSWYNDRVYDLLYQHRAALVLQDMPSSHTPMELTADSWVYLRFHGPEGRYKGSYSDQVLHEYASYISEWLADGKTVYTYFNNTAGAALQDLQRLKYFLNGHNG</sequence>
<accession>A0A1S9PKP1</accession>
<dbReference type="PANTHER" id="PTHR30348">
    <property type="entry name" value="UNCHARACTERIZED PROTEIN YECE"/>
    <property type="match status" value="1"/>
</dbReference>
<comment type="caution">
    <text evidence="1">The sequence shown here is derived from an EMBL/GenBank/DDBJ whole genome shotgun (WGS) entry which is preliminary data.</text>
</comment>
<dbReference type="OrthoDB" id="9780310at2"/>
<keyword evidence="2" id="KW-1185">Reference proteome</keyword>
<dbReference type="Proteomes" id="UP000189739">
    <property type="component" value="Unassembled WGS sequence"/>
</dbReference>
<dbReference type="STRING" id="1792845.BC343_00175"/>
<dbReference type="Pfam" id="PF01904">
    <property type="entry name" value="DUF72"/>
    <property type="match status" value="1"/>
</dbReference>
<proteinExistence type="predicted"/>
<dbReference type="SUPFAM" id="SSF117396">
    <property type="entry name" value="TM1631-like"/>
    <property type="match status" value="1"/>
</dbReference>
<evidence type="ECO:0000313" key="1">
    <source>
        <dbReference type="EMBL" id="OOQ61532.1"/>
    </source>
</evidence>
<dbReference type="AlphaFoldDB" id="A0A1S9PKP1"/>
<dbReference type="Gene3D" id="3.20.20.410">
    <property type="entry name" value="Protein of unknown function UPF0759"/>
    <property type="match status" value="1"/>
</dbReference>
<dbReference type="PANTHER" id="PTHR30348:SF14">
    <property type="entry name" value="BLR8050 PROTEIN"/>
    <property type="match status" value="1"/>
</dbReference>
<evidence type="ECO:0000313" key="2">
    <source>
        <dbReference type="Proteomes" id="UP000189739"/>
    </source>
</evidence>
<reference evidence="1 2" key="1">
    <citation type="submission" date="2016-07" db="EMBL/GenBank/DDBJ databases">
        <title>Genomic analysis of zinc-resistant bacterium Mucilaginibacter pedocola TBZ30.</title>
        <authorList>
            <person name="Huang J."/>
            <person name="Tang J."/>
        </authorList>
    </citation>
    <scope>NUCLEOTIDE SEQUENCE [LARGE SCALE GENOMIC DNA]</scope>
    <source>
        <strain evidence="1 2">TBZ30</strain>
    </source>
</reference>
<organism evidence="1 2">
    <name type="scientific">Mucilaginibacter pedocola</name>
    <dbReference type="NCBI Taxonomy" id="1792845"/>
    <lineage>
        <taxon>Bacteria</taxon>
        <taxon>Pseudomonadati</taxon>
        <taxon>Bacteroidota</taxon>
        <taxon>Sphingobacteriia</taxon>
        <taxon>Sphingobacteriales</taxon>
        <taxon>Sphingobacteriaceae</taxon>
        <taxon>Mucilaginibacter</taxon>
    </lineage>
</organism>
<protein>
    <recommendedName>
        <fullName evidence="3">DUF72 domain-containing protein</fullName>
    </recommendedName>
</protein>
<gene>
    <name evidence="1" type="ORF">BC343_00175</name>
</gene>
<name>A0A1S9PKP1_9SPHI</name>
<dbReference type="InterPro" id="IPR036520">
    <property type="entry name" value="UPF0759_sf"/>
</dbReference>
<evidence type="ECO:0008006" key="3">
    <source>
        <dbReference type="Google" id="ProtNLM"/>
    </source>
</evidence>